<accession>A0A1M7II94</accession>
<dbReference type="OrthoDB" id="1445626at2"/>
<organism evidence="1 2">
    <name type="scientific">Flavobacterium xinjiangense</name>
    <dbReference type="NCBI Taxonomy" id="178356"/>
    <lineage>
        <taxon>Bacteria</taxon>
        <taxon>Pseudomonadati</taxon>
        <taxon>Bacteroidota</taxon>
        <taxon>Flavobacteriia</taxon>
        <taxon>Flavobacteriales</taxon>
        <taxon>Flavobacteriaceae</taxon>
        <taxon>Flavobacterium</taxon>
    </lineage>
</organism>
<proteinExistence type="predicted"/>
<gene>
    <name evidence="1" type="ORF">SAMN05216269_104122</name>
</gene>
<dbReference type="RefSeq" id="WP_139259785.1">
    <property type="nucleotide sequence ID" value="NZ_FRCL01000004.1"/>
</dbReference>
<dbReference type="AlphaFoldDB" id="A0A1M7II94"/>
<evidence type="ECO:0000313" key="2">
    <source>
        <dbReference type="Proteomes" id="UP000184092"/>
    </source>
</evidence>
<keyword evidence="2" id="KW-1185">Reference proteome</keyword>
<name>A0A1M7II94_9FLAO</name>
<dbReference type="PROSITE" id="PS51257">
    <property type="entry name" value="PROKAR_LIPOPROTEIN"/>
    <property type="match status" value="1"/>
</dbReference>
<protein>
    <submittedName>
        <fullName evidence="1">Uncharacterized protein</fullName>
    </submittedName>
</protein>
<evidence type="ECO:0000313" key="1">
    <source>
        <dbReference type="EMBL" id="SHM40303.1"/>
    </source>
</evidence>
<dbReference type="Proteomes" id="UP000184092">
    <property type="component" value="Unassembled WGS sequence"/>
</dbReference>
<dbReference type="EMBL" id="FRCL01000004">
    <property type="protein sequence ID" value="SHM40303.1"/>
    <property type="molecule type" value="Genomic_DNA"/>
</dbReference>
<reference evidence="2" key="1">
    <citation type="submission" date="2016-11" db="EMBL/GenBank/DDBJ databases">
        <authorList>
            <person name="Varghese N."/>
            <person name="Submissions S."/>
        </authorList>
    </citation>
    <scope>NUCLEOTIDE SEQUENCE [LARGE SCALE GENOMIC DNA]</scope>
    <source>
        <strain evidence="2">CGMCC 1.2749</strain>
    </source>
</reference>
<sequence>MKNRTLLFASFIFMIFGSCDSSSIDESELAAASLSTNAKSIKAKPVERDVSNSVVATDTPTGSTFVGTMTHLGKIHGVVTATALVDNGDGTVNFASNDVLVAANRDELYTQTNVFLTFSSALEATYVGGFTVAGGTGRFVGATGYLSIANGAYSINGDTGIGTSTHNAVGKITY</sequence>